<dbReference type="Pfam" id="PF00675">
    <property type="entry name" value="Peptidase_M16"/>
    <property type="match status" value="1"/>
</dbReference>
<dbReference type="GO" id="GO:0006508">
    <property type="term" value="P:proteolysis"/>
    <property type="evidence" value="ECO:0007669"/>
    <property type="project" value="InterPro"/>
</dbReference>
<dbReference type="InterPro" id="IPR007863">
    <property type="entry name" value="Peptidase_M16_C"/>
</dbReference>
<dbReference type="GO" id="GO:0004222">
    <property type="term" value="F:metalloendopeptidase activity"/>
    <property type="evidence" value="ECO:0007669"/>
    <property type="project" value="UniProtKB-EC"/>
</dbReference>
<dbReference type="EMBL" id="BBPA01000025">
    <property type="protein sequence ID" value="GAL92786.1"/>
    <property type="molecule type" value="Genomic_DNA"/>
</dbReference>
<evidence type="ECO:0000313" key="5">
    <source>
        <dbReference type="EMBL" id="GAL92786.1"/>
    </source>
</evidence>
<dbReference type="PANTHER" id="PTHR11851:SF49">
    <property type="entry name" value="MITOCHONDRIAL-PROCESSING PEPTIDASE SUBUNIT ALPHA"/>
    <property type="match status" value="1"/>
</dbReference>
<comment type="similarity">
    <text evidence="1 2">Belongs to the peptidase M16 family.</text>
</comment>
<evidence type="ECO:0000256" key="2">
    <source>
        <dbReference type="RuleBase" id="RU004447"/>
    </source>
</evidence>
<dbReference type="Gene3D" id="3.30.830.10">
    <property type="entry name" value="Metalloenzyme, LuxS/M16 peptidase-like"/>
    <property type="match status" value="2"/>
</dbReference>
<dbReference type="InterPro" id="IPR011765">
    <property type="entry name" value="Pept_M16_N"/>
</dbReference>
<protein>
    <submittedName>
        <fullName evidence="5">Mitochondrial processing peptidase-like protein</fullName>
        <ecNumber evidence="5">3.4.24.64</ecNumber>
    </submittedName>
</protein>
<dbReference type="InterPro" id="IPR050361">
    <property type="entry name" value="MPP/UQCRC_Complex"/>
</dbReference>
<proteinExistence type="inferred from homology"/>
<reference evidence="6" key="1">
    <citation type="journal article" date="2015" name="Genome">
        <title>Whole Genome Sequence of the Non-Microcystin-Producing Microcystis aeruginosa Strain NIES-44.</title>
        <authorList>
            <person name="Okano K."/>
            <person name="Miyata N."/>
            <person name="Ozaki Y."/>
        </authorList>
    </citation>
    <scope>NUCLEOTIDE SEQUENCE [LARGE SCALE GENOMIC DNA]</scope>
    <source>
        <strain evidence="6">NIES-44</strain>
    </source>
</reference>
<dbReference type="GO" id="GO:0046872">
    <property type="term" value="F:metal ion binding"/>
    <property type="evidence" value="ECO:0007669"/>
    <property type="project" value="InterPro"/>
</dbReference>
<comment type="caution">
    <text evidence="5">The sequence shown here is derived from an EMBL/GenBank/DDBJ whole genome shotgun (WGS) entry which is preliminary data.</text>
</comment>
<dbReference type="PROSITE" id="PS00143">
    <property type="entry name" value="INSULINASE"/>
    <property type="match status" value="1"/>
</dbReference>
<dbReference type="AlphaFoldDB" id="A0A0A1VU12"/>
<dbReference type="EC" id="3.4.24.64" evidence="5"/>
<dbReference type="RefSeq" id="WP_045358558.1">
    <property type="nucleotide sequence ID" value="NZ_BBPA01000025.1"/>
</dbReference>
<organism evidence="5 6">
    <name type="scientific">Microcystis aeruginosa NIES-44</name>
    <dbReference type="NCBI Taxonomy" id="449439"/>
    <lineage>
        <taxon>Bacteria</taxon>
        <taxon>Bacillati</taxon>
        <taxon>Cyanobacteriota</taxon>
        <taxon>Cyanophyceae</taxon>
        <taxon>Oscillatoriophycideae</taxon>
        <taxon>Chroococcales</taxon>
        <taxon>Microcystaceae</taxon>
        <taxon>Microcystis</taxon>
    </lineage>
</organism>
<evidence type="ECO:0000256" key="1">
    <source>
        <dbReference type="ARBA" id="ARBA00007261"/>
    </source>
</evidence>
<dbReference type="InterPro" id="IPR001431">
    <property type="entry name" value="Pept_M16_Zn_BS"/>
</dbReference>
<feature type="domain" description="Peptidase M16 C-terminal" evidence="4">
    <location>
        <begin position="179"/>
        <end position="357"/>
    </location>
</feature>
<evidence type="ECO:0000313" key="6">
    <source>
        <dbReference type="Proteomes" id="UP000030321"/>
    </source>
</evidence>
<evidence type="ECO:0000259" key="3">
    <source>
        <dbReference type="Pfam" id="PF00675"/>
    </source>
</evidence>
<dbReference type="SUPFAM" id="SSF63411">
    <property type="entry name" value="LuxS/MPP-like metallohydrolase"/>
    <property type="match status" value="2"/>
</dbReference>
<dbReference type="InterPro" id="IPR011249">
    <property type="entry name" value="Metalloenz_LuxS/M16"/>
</dbReference>
<accession>A0A0A1VU12</accession>
<dbReference type="PANTHER" id="PTHR11851">
    <property type="entry name" value="METALLOPROTEASE"/>
    <property type="match status" value="1"/>
</dbReference>
<evidence type="ECO:0000259" key="4">
    <source>
        <dbReference type="Pfam" id="PF05193"/>
    </source>
</evidence>
<dbReference type="Proteomes" id="UP000030321">
    <property type="component" value="Unassembled WGS sequence"/>
</dbReference>
<dbReference type="Pfam" id="PF05193">
    <property type="entry name" value="Peptidase_M16_C"/>
    <property type="match status" value="1"/>
</dbReference>
<gene>
    <name evidence="5" type="ORF">N44_01344</name>
</gene>
<name>A0A0A1VU12_MICAE</name>
<keyword evidence="5" id="KW-0378">Hydrolase</keyword>
<feature type="domain" description="Peptidase M16 N-terminal" evidence="3">
    <location>
        <begin position="26"/>
        <end position="172"/>
    </location>
</feature>
<sequence length="425" mass="48037">MIKSIAQCQTSSFPAQVWQLDHGLTVIHQYLPVTPVVVVDVWVKAGAIAEPDPWLGMAHFLEHMIFKGTKKLPPGLFDYLIENCGGMTNAATSHDYAHFYLTTSVDQIEHTLPHLAEILLHAEIDDEEFYREKDVVLEELRACYDDPDWIAYQTLCGSIYQNHPYGRSILGDQPCLEQLTPNQMRCFHRTYYQPENMCVAIIGGIEPQPALEIIRQSFREFPVPSESPPHLVAAEPPLIEIRRSQVYLPHLEHSRLLMGWIGPGCDRLEDAFGLDLLSVILAGGRCSRLVRQLREEAQIVLDINSNFSLQRDSSLFTIGAWLSSSQIGAIEAIICEHLQSLHDDPVTPAELHRTQQLLANDYIFSTETPGQLAGLYGYYQTLRAADLATIYPQVIQSLQPSDLQRLARQYLSPERYAITVMQPCE</sequence>